<evidence type="ECO:0000256" key="9">
    <source>
        <dbReference type="ARBA" id="ARBA00023143"/>
    </source>
</evidence>
<organism evidence="11 12">
    <name type="scientific">Clostridium hominis</name>
    <dbReference type="NCBI Taxonomy" id="2763036"/>
    <lineage>
        <taxon>Bacteria</taxon>
        <taxon>Bacillati</taxon>
        <taxon>Bacillota</taxon>
        <taxon>Clostridia</taxon>
        <taxon>Eubacteriales</taxon>
        <taxon>Clostridiaceae</taxon>
        <taxon>Clostridium</taxon>
    </lineage>
</organism>
<keyword evidence="12" id="KW-1185">Reference proteome</keyword>
<evidence type="ECO:0000256" key="6">
    <source>
        <dbReference type="ARBA" id="ARBA00022500"/>
    </source>
</evidence>
<dbReference type="InterPro" id="IPR001543">
    <property type="entry name" value="FliN-like_C"/>
</dbReference>
<evidence type="ECO:0000313" key="11">
    <source>
        <dbReference type="EMBL" id="MBC5630964.1"/>
    </source>
</evidence>
<dbReference type="SUPFAM" id="SSF101801">
    <property type="entry name" value="Surface presentation of antigens (SPOA)"/>
    <property type="match status" value="1"/>
</dbReference>
<comment type="caution">
    <text evidence="11">The sequence shown here is derived from an EMBL/GenBank/DDBJ whole genome shotgun (WGS) entry which is preliminary data.</text>
</comment>
<keyword evidence="5" id="KW-1003">Cell membrane</keyword>
<evidence type="ECO:0000256" key="1">
    <source>
        <dbReference type="ARBA" id="ARBA00004117"/>
    </source>
</evidence>
<evidence type="ECO:0000256" key="7">
    <source>
        <dbReference type="ARBA" id="ARBA00022779"/>
    </source>
</evidence>
<feature type="domain" description="Flagellar motor switch protein FliN-like C-terminal" evidence="10">
    <location>
        <begin position="220"/>
        <end position="290"/>
    </location>
</feature>
<name>A0ABR7DHU7_9CLOT</name>
<gene>
    <name evidence="11" type="ORF">H8S20_19230</name>
</gene>
<dbReference type="Proteomes" id="UP000596929">
    <property type="component" value="Unassembled WGS sequence"/>
</dbReference>
<proteinExistence type="inferred from homology"/>
<keyword evidence="11" id="KW-0969">Cilium</keyword>
<keyword evidence="7" id="KW-0283">Flagellar rotation</keyword>
<evidence type="ECO:0000256" key="5">
    <source>
        <dbReference type="ARBA" id="ARBA00022475"/>
    </source>
</evidence>
<sequence>MEDIRLYDFKRSEKFSIENLKHLIQVSEEFCKTSNMQITYETKNKTFKMGLDRSSQVSYGELIEKIDNNSLVVEYNICPVVENLTLFIDKSVALSLVDLLLGGNGVIEDLRRELTNIDLELIKYLIQNLLKRIYIPYEYESISIVNIYTNSVQYQGLSNKDIVFNSFIKVNLENEAIGDMVICMPYKNLGHIVNSLMYKEIDEICCDRDIDIETNEIFNSVKNVKVDVCAILGSTNISINDLINLESGDVVLLNQKINDEIKLSVGDEFIYKAKPGLIGMKKGVEISDIVNEER</sequence>
<dbReference type="Pfam" id="PF01052">
    <property type="entry name" value="FliMN_C"/>
    <property type="match status" value="1"/>
</dbReference>
<comment type="similarity">
    <text evidence="3">Belongs to the FliM family.</text>
</comment>
<dbReference type="InterPro" id="IPR001689">
    <property type="entry name" value="Flag_FliM"/>
</dbReference>
<evidence type="ECO:0000256" key="4">
    <source>
        <dbReference type="ARBA" id="ARBA00021898"/>
    </source>
</evidence>
<dbReference type="PANTHER" id="PTHR30034">
    <property type="entry name" value="FLAGELLAR MOTOR SWITCH PROTEIN FLIM"/>
    <property type="match status" value="1"/>
</dbReference>
<dbReference type="InterPro" id="IPR036429">
    <property type="entry name" value="SpoA-like_sf"/>
</dbReference>
<evidence type="ECO:0000256" key="2">
    <source>
        <dbReference type="ARBA" id="ARBA00004202"/>
    </source>
</evidence>
<dbReference type="Gene3D" id="3.40.1550.10">
    <property type="entry name" value="CheC-like"/>
    <property type="match status" value="1"/>
</dbReference>
<comment type="subcellular location">
    <subcellularLocation>
        <location evidence="1">Bacterial flagellum basal body</location>
    </subcellularLocation>
    <subcellularLocation>
        <location evidence="2">Cell membrane</location>
        <topology evidence="2">Peripheral membrane protein</topology>
    </subcellularLocation>
</comment>
<accession>A0ABR7DHU7</accession>
<protein>
    <recommendedName>
        <fullName evidence="4">Flagellar motor switch protein FliM</fullName>
    </recommendedName>
</protein>
<keyword evidence="11" id="KW-0966">Cell projection</keyword>
<evidence type="ECO:0000256" key="3">
    <source>
        <dbReference type="ARBA" id="ARBA00011049"/>
    </source>
</evidence>
<dbReference type="RefSeq" id="WP_032117100.1">
    <property type="nucleotide sequence ID" value="NZ_JACOOO010000047.1"/>
</dbReference>
<dbReference type="Pfam" id="PF02154">
    <property type="entry name" value="FliM"/>
    <property type="match status" value="1"/>
</dbReference>
<keyword evidence="11" id="KW-0282">Flagellum</keyword>
<dbReference type="PANTHER" id="PTHR30034:SF6">
    <property type="entry name" value="YOP PROTEINS TRANSLOCATION PROTEIN Q"/>
    <property type="match status" value="1"/>
</dbReference>
<dbReference type="InterPro" id="IPR028976">
    <property type="entry name" value="CheC-like_sf"/>
</dbReference>
<keyword evidence="8" id="KW-0472">Membrane</keyword>
<dbReference type="EMBL" id="JACOOO010000047">
    <property type="protein sequence ID" value="MBC5630964.1"/>
    <property type="molecule type" value="Genomic_DNA"/>
</dbReference>
<evidence type="ECO:0000259" key="10">
    <source>
        <dbReference type="Pfam" id="PF01052"/>
    </source>
</evidence>
<evidence type="ECO:0000313" key="12">
    <source>
        <dbReference type="Proteomes" id="UP000596929"/>
    </source>
</evidence>
<reference evidence="11 12" key="1">
    <citation type="submission" date="2020-08" db="EMBL/GenBank/DDBJ databases">
        <title>Genome public.</title>
        <authorList>
            <person name="Liu C."/>
            <person name="Sun Q."/>
        </authorList>
    </citation>
    <scope>NUCLEOTIDE SEQUENCE [LARGE SCALE GENOMIC DNA]</scope>
    <source>
        <strain evidence="11 12">NSJ-6</strain>
    </source>
</reference>
<dbReference type="Gene3D" id="2.30.330.10">
    <property type="entry name" value="SpoA-like"/>
    <property type="match status" value="1"/>
</dbReference>
<keyword evidence="9" id="KW-0975">Bacterial flagellum</keyword>
<keyword evidence="6" id="KW-0145">Chemotaxis</keyword>
<evidence type="ECO:0000256" key="8">
    <source>
        <dbReference type="ARBA" id="ARBA00023136"/>
    </source>
</evidence>